<accession>A0A6N7EDM5</accession>
<comment type="caution">
    <text evidence="2">The sequence shown here is derived from an EMBL/GenBank/DDBJ whole genome shotgun (WGS) entry which is preliminary data.</text>
</comment>
<sequence length="187" mass="19135">MSVLVAYGHSWVAGTGTSDRSLGLVEVAARSLGLTTDNRGVSGTLSTETARLAAEGVPHGDLYLVMTGLNDARLHGADATALDAYAGALDTIFDAVTRANPVAPVVAVAQPYLLDYTGHAPHDRGSDEILDAYNQTLRTVAGRFGVRVAVAAGWDAASMLAADAVHPDDAGHACLAEAVVGVLDGAR</sequence>
<dbReference type="InterPro" id="IPR036514">
    <property type="entry name" value="SGNH_hydro_sf"/>
</dbReference>
<dbReference type="Gene3D" id="3.40.50.1110">
    <property type="entry name" value="SGNH hydrolase"/>
    <property type="match status" value="1"/>
</dbReference>
<dbReference type="CDD" id="cd00229">
    <property type="entry name" value="SGNH_hydrolase"/>
    <property type="match status" value="1"/>
</dbReference>
<dbReference type="OrthoDB" id="1828825at2"/>
<evidence type="ECO:0000313" key="3">
    <source>
        <dbReference type="Proteomes" id="UP000437709"/>
    </source>
</evidence>
<dbReference type="Pfam" id="PF13472">
    <property type="entry name" value="Lipase_GDSL_2"/>
    <property type="match status" value="1"/>
</dbReference>
<keyword evidence="3" id="KW-1185">Reference proteome</keyword>
<name>A0A6N7EDM5_9MICO</name>
<protein>
    <recommendedName>
        <fullName evidence="1">SGNH hydrolase-type esterase domain-containing protein</fullName>
    </recommendedName>
</protein>
<dbReference type="InterPro" id="IPR013830">
    <property type="entry name" value="SGNH_hydro"/>
</dbReference>
<evidence type="ECO:0000313" key="2">
    <source>
        <dbReference type="EMBL" id="MPV36110.1"/>
    </source>
</evidence>
<dbReference type="SUPFAM" id="SSF52266">
    <property type="entry name" value="SGNH hydrolase"/>
    <property type="match status" value="1"/>
</dbReference>
<dbReference type="EMBL" id="WHPC01000007">
    <property type="protein sequence ID" value="MPV36110.1"/>
    <property type="molecule type" value="Genomic_DNA"/>
</dbReference>
<proteinExistence type="predicted"/>
<feature type="domain" description="SGNH hydrolase-type esterase" evidence="1">
    <location>
        <begin position="6"/>
        <end position="173"/>
    </location>
</feature>
<evidence type="ECO:0000259" key="1">
    <source>
        <dbReference type="Pfam" id="PF13472"/>
    </source>
</evidence>
<dbReference type="AlphaFoldDB" id="A0A6N7EDM5"/>
<dbReference type="Proteomes" id="UP000437709">
    <property type="component" value="Unassembled WGS sequence"/>
</dbReference>
<organism evidence="2 3">
    <name type="scientific">Georgenia subflava</name>
    <dbReference type="NCBI Taxonomy" id="1622177"/>
    <lineage>
        <taxon>Bacteria</taxon>
        <taxon>Bacillati</taxon>
        <taxon>Actinomycetota</taxon>
        <taxon>Actinomycetes</taxon>
        <taxon>Micrococcales</taxon>
        <taxon>Bogoriellaceae</taxon>
        <taxon>Georgenia</taxon>
    </lineage>
</organism>
<gene>
    <name evidence="2" type="ORF">GB881_03460</name>
</gene>
<reference evidence="2 3" key="1">
    <citation type="submission" date="2019-10" db="EMBL/GenBank/DDBJ databases">
        <title>Georgenia wutianyii sp. nov. and Georgenia yuyongxinii sp. nov. isolated from plateau pika (Ochotona curzoniae) in the Qinghai-Tibet plateau of China.</title>
        <authorList>
            <person name="Tian Z."/>
        </authorList>
    </citation>
    <scope>NUCLEOTIDE SEQUENCE [LARGE SCALE GENOMIC DNA]</scope>
    <source>
        <strain evidence="2 3">JCM 19765</strain>
    </source>
</reference>
<dbReference type="RefSeq" id="WP_152195903.1">
    <property type="nucleotide sequence ID" value="NZ_VUKD01000004.1"/>
</dbReference>